<dbReference type="InterPro" id="IPR051393">
    <property type="entry name" value="ABC_transporter_permease"/>
</dbReference>
<sequence>MTAATATRTATRPAGPRPGGRRRRFGYERRRAAYLMLAPALVHLVWWIGIPTVATFVLALTHYDILAGTMTWAGLDNFVAVLSTPGWWAATWNTLVYTFFTVPVAMAIAVVIAVLLNTRLRARAWYRTAVFMPHITATVAIALVWMWMYEPNLGLLNWVLSWFGIRGPAWVADPAWAMTAVIVMSIWKGIGLKMVIYLAALQSIPHELYEAAEIDGASAVRRFLSVTLPMLGPATFFVFIVSLIDSFQVFEQFYVLTPQGGPANSTTVMTYEIYQSAFERFDMSTASAQSVVLFVFLLALTVIGRRLSGRDDVA</sequence>
<evidence type="ECO:0000259" key="9">
    <source>
        <dbReference type="PROSITE" id="PS50928"/>
    </source>
</evidence>
<evidence type="ECO:0000256" key="1">
    <source>
        <dbReference type="ARBA" id="ARBA00004651"/>
    </source>
</evidence>
<dbReference type="SUPFAM" id="SSF161098">
    <property type="entry name" value="MetI-like"/>
    <property type="match status" value="1"/>
</dbReference>
<feature type="domain" description="ABC transmembrane type-1" evidence="9">
    <location>
        <begin position="91"/>
        <end position="304"/>
    </location>
</feature>
<evidence type="ECO:0000256" key="4">
    <source>
        <dbReference type="ARBA" id="ARBA00022692"/>
    </source>
</evidence>
<feature type="transmembrane region" description="Helical" evidence="7">
    <location>
        <begin position="32"/>
        <end position="60"/>
    </location>
</feature>
<keyword evidence="6 7" id="KW-0472">Membrane</keyword>
<dbReference type="RefSeq" id="WP_343943732.1">
    <property type="nucleotide sequence ID" value="NZ_BAAAHP010000140.1"/>
</dbReference>
<feature type="transmembrane region" description="Helical" evidence="7">
    <location>
        <begin position="95"/>
        <end position="116"/>
    </location>
</feature>
<gene>
    <name evidence="10" type="ORF">GCM10009559_47430</name>
</gene>
<reference evidence="10 11" key="1">
    <citation type="journal article" date="2019" name="Int. J. Syst. Evol. Microbiol.">
        <title>The Global Catalogue of Microorganisms (GCM) 10K type strain sequencing project: providing services to taxonomists for standard genome sequencing and annotation.</title>
        <authorList>
            <consortium name="The Broad Institute Genomics Platform"/>
            <consortium name="The Broad Institute Genome Sequencing Center for Infectious Disease"/>
            <person name="Wu L."/>
            <person name="Ma J."/>
        </authorList>
    </citation>
    <scope>NUCLEOTIDE SEQUENCE [LARGE SCALE GENOMIC DNA]</scope>
    <source>
        <strain evidence="10 11">JCM 11117</strain>
    </source>
</reference>
<evidence type="ECO:0000256" key="2">
    <source>
        <dbReference type="ARBA" id="ARBA00022448"/>
    </source>
</evidence>
<keyword evidence="3" id="KW-1003">Cell membrane</keyword>
<evidence type="ECO:0000313" key="11">
    <source>
        <dbReference type="Proteomes" id="UP001499967"/>
    </source>
</evidence>
<dbReference type="CDD" id="cd06261">
    <property type="entry name" value="TM_PBP2"/>
    <property type="match status" value="1"/>
</dbReference>
<dbReference type="PANTHER" id="PTHR30193:SF41">
    <property type="entry name" value="DIACETYLCHITOBIOSE UPTAKE SYSTEM PERMEASE PROTEIN NGCF"/>
    <property type="match status" value="1"/>
</dbReference>
<keyword evidence="4 7" id="KW-0812">Transmembrane</keyword>
<comment type="similarity">
    <text evidence="7">Belongs to the binding-protein-dependent transport system permease family.</text>
</comment>
<comment type="subcellular location">
    <subcellularLocation>
        <location evidence="1 7">Cell membrane</location>
        <topology evidence="1 7">Multi-pass membrane protein</topology>
    </subcellularLocation>
</comment>
<evidence type="ECO:0000256" key="7">
    <source>
        <dbReference type="RuleBase" id="RU363032"/>
    </source>
</evidence>
<organism evidence="10 11">
    <name type="scientific">Pseudonocardia zijingensis</name>
    <dbReference type="NCBI Taxonomy" id="153376"/>
    <lineage>
        <taxon>Bacteria</taxon>
        <taxon>Bacillati</taxon>
        <taxon>Actinomycetota</taxon>
        <taxon>Actinomycetes</taxon>
        <taxon>Pseudonocardiales</taxon>
        <taxon>Pseudonocardiaceae</taxon>
        <taxon>Pseudonocardia</taxon>
    </lineage>
</organism>
<dbReference type="PANTHER" id="PTHR30193">
    <property type="entry name" value="ABC TRANSPORTER PERMEASE PROTEIN"/>
    <property type="match status" value="1"/>
</dbReference>
<dbReference type="InterPro" id="IPR000515">
    <property type="entry name" value="MetI-like"/>
</dbReference>
<evidence type="ECO:0000256" key="6">
    <source>
        <dbReference type="ARBA" id="ARBA00023136"/>
    </source>
</evidence>
<feature type="transmembrane region" description="Helical" evidence="7">
    <location>
        <begin position="286"/>
        <end position="304"/>
    </location>
</feature>
<dbReference type="InterPro" id="IPR035906">
    <property type="entry name" value="MetI-like_sf"/>
</dbReference>
<feature type="compositionally biased region" description="Low complexity" evidence="8">
    <location>
        <begin position="1"/>
        <end position="14"/>
    </location>
</feature>
<proteinExistence type="inferred from homology"/>
<dbReference type="PROSITE" id="PS50928">
    <property type="entry name" value="ABC_TM1"/>
    <property type="match status" value="1"/>
</dbReference>
<dbReference type="Proteomes" id="UP001499967">
    <property type="component" value="Unassembled WGS sequence"/>
</dbReference>
<feature type="region of interest" description="Disordered" evidence="8">
    <location>
        <begin position="1"/>
        <end position="23"/>
    </location>
</feature>
<keyword evidence="11" id="KW-1185">Reference proteome</keyword>
<dbReference type="Gene3D" id="1.10.3720.10">
    <property type="entry name" value="MetI-like"/>
    <property type="match status" value="1"/>
</dbReference>
<evidence type="ECO:0000256" key="5">
    <source>
        <dbReference type="ARBA" id="ARBA00022989"/>
    </source>
</evidence>
<feature type="transmembrane region" description="Helical" evidence="7">
    <location>
        <begin position="128"/>
        <end position="149"/>
    </location>
</feature>
<accession>A0ABN1QVF1</accession>
<evidence type="ECO:0000313" key="10">
    <source>
        <dbReference type="EMBL" id="GAA0947998.1"/>
    </source>
</evidence>
<protein>
    <submittedName>
        <fullName evidence="10">Sugar ABC transporter permease</fullName>
    </submittedName>
</protein>
<dbReference type="EMBL" id="BAAAHP010000140">
    <property type="protein sequence ID" value="GAA0947998.1"/>
    <property type="molecule type" value="Genomic_DNA"/>
</dbReference>
<feature type="transmembrane region" description="Helical" evidence="7">
    <location>
        <begin position="223"/>
        <end position="244"/>
    </location>
</feature>
<keyword evidence="2 7" id="KW-0813">Transport</keyword>
<keyword evidence="5 7" id="KW-1133">Transmembrane helix</keyword>
<dbReference type="Pfam" id="PF00528">
    <property type="entry name" value="BPD_transp_1"/>
    <property type="match status" value="1"/>
</dbReference>
<evidence type="ECO:0000256" key="8">
    <source>
        <dbReference type="SAM" id="MobiDB-lite"/>
    </source>
</evidence>
<comment type="caution">
    <text evidence="10">The sequence shown here is derived from an EMBL/GenBank/DDBJ whole genome shotgun (WGS) entry which is preliminary data.</text>
</comment>
<name>A0ABN1QVF1_9PSEU</name>
<evidence type="ECO:0000256" key="3">
    <source>
        <dbReference type="ARBA" id="ARBA00022475"/>
    </source>
</evidence>